<protein>
    <submittedName>
        <fullName evidence="2">Uncharacterized protein</fullName>
    </submittedName>
</protein>
<dbReference type="AlphaFoldDB" id="A0AA85JJQ9"/>
<keyword evidence="1" id="KW-1185">Reference proteome</keyword>
<evidence type="ECO:0000313" key="2">
    <source>
        <dbReference type="WBParaSite" id="TREG1_20530.1"/>
    </source>
</evidence>
<accession>A0AA85JJQ9</accession>
<name>A0AA85JJQ9_TRIRE</name>
<dbReference type="Proteomes" id="UP000050795">
    <property type="component" value="Unassembled WGS sequence"/>
</dbReference>
<reference evidence="2" key="2">
    <citation type="submission" date="2023-11" db="UniProtKB">
        <authorList>
            <consortium name="WormBaseParasite"/>
        </authorList>
    </citation>
    <scope>IDENTIFICATION</scope>
</reference>
<evidence type="ECO:0000313" key="1">
    <source>
        <dbReference type="Proteomes" id="UP000050795"/>
    </source>
</evidence>
<proteinExistence type="predicted"/>
<dbReference type="WBParaSite" id="TREG1_20530.1">
    <property type="protein sequence ID" value="TREG1_20530.1"/>
    <property type="gene ID" value="TREG1_20530"/>
</dbReference>
<reference evidence="1" key="1">
    <citation type="submission" date="2022-06" db="EMBL/GenBank/DDBJ databases">
        <authorList>
            <person name="Berger JAMES D."/>
            <person name="Berger JAMES D."/>
        </authorList>
    </citation>
    <scope>NUCLEOTIDE SEQUENCE [LARGE SCALE GENOMIC DNA]</scope>
</reference>
<organism evidence="1 2">
    <name type="scientific">Trichobilharzia regenti</name>
    <name type="common">Nasal bird schistosome</name>
    <dbReference type="NCBI Taxonomy" id="157069"/>
    <lineage>
        <taxon>Eukaryota</taxon>
        <taxon>Metazoa</taxon>
        <taxon>Spiralia</taxon>
        <taxon>Lophotrochozoa</taxon>
        <taxon>Platyhelminthes</taxon>
        <taxon>Trematoda</taxon>
        <taxon>Digenea</taxon>
        <taxon>Strigeidida</taxon>
        <taxon>Schistosomatoidea</taxon>
        <taxon>Schistosomatidae</taxon>
        <taxon>Trichobilharzia</taxon>
    </lineage>
</organism>
<sequence length="104" mass="12214">MDETEETSPLPLTTKDLPKTLLFPYSQNMKRRFHGTEKKLQIKVYIPLSICLLDKNKSQNISRSSTQSNFRNSIHLKKDRLLLTINSLFSCSAFFLIKNRYLYI</sequence>